<feature type="compositionally biased region" description="Basic and acidic residues" evidence="1">
    <location>
        <begin position="1"/>
        <end position="11"/>
    </location>
</feature>
<evidence type="ECO:0000256" key="1">
    <source>
        <dbReference type="SAM" id="MobiDB-lite"/>
    </source>
</evidence>
<feature type="domain" description="F-box" evidence="2">
    <location>
        <begin position="29"/>
        <end position="63"/>
    </location>
</feature>
<dbReference type="InterPro" id="IPR036047">
    <property type="entry name" value="F-box-like_dom_sf"/>
</dbReference>
<organism evidence="3 4">
    <name type="scientific">Eleusine coracana subsp. coracana</name>
    <dbReference type="NCBI Taxonomy" id="191504"/>
    <lineage>
        <taxon>Eukaryota</taxon>
        <taxon>Viridiplantae</taxon>
        <taxon>Streptophyta</taxon>
        <taxon>Embryophyta</taxon>
        <taxon>Tracheophyta</taxon>
        <taxon>Spermatophyta</taxon>
        <taxon>Magnoliopsida</taxon>
        <taxon>Liliopsida</taxon>
        <taxon>Poales</taxon>
        <taxon>Poaceae</taxon>
        <taxon>PACMAD clade</taxon>
        <taxon>Chloridoideae</taxon>
        <taxon>Cynodonteae</taxon>
        <taxon>Eleusininae</taxon>
        <taxon>Eleusine</taxon>
    </lineage>
</organism>
<dbReference type="CDD" id="cd22160">
    <property type="entry name" value="F-box_AtFBL13-like"/>
    <property type="match status" value="1"/>
</dbReference>
<dbReference type="PANTHER" id="PTHR34223:SF107">
    <property type="entry name" value="F-BOX DOMAIN-CONTAINING PROTEIN"/>
    <property type="match status" value="1"/>
</dbReference>
<dbReference type="SUPFAM" id="SSF81383">
    <property type="entry name" value="F-box domain"/>
    <property type="match status" value="1"/>
</dbReference>
<gene>
    <name evidence="3" type="primary">ga24625</name>
    <name evidence="3" type="ORF">PR202_ga24625</name>
</gene>
<dbReference type="InterPro" id="IPR053197">
    <property type="entry name" value="F-box_SCFL_complex_component"/>
</dbReference>
<comment type="caution">
    <text evidence="3">The sequence shown here is derived from an EMBL/GenBank/DDBJ whole genome shotgun (WGS) entry which is preliminary data.</text>
</comment>
<reference evidence="3" key="1">
    <citation type="journal article" date="2018" name="DNA Res.">
        <title>Multiple hybrid de novo genome assembly of finger millet, an orphan allotetraploid crop.</title>
        <authorList>
            <person name="Hatakeyama M."/>
            <person name="Aluri S."/>
            <person name="Balachadran M.T."/>
            <person name="Sivarajan S.R."/>
            <person name="Patrignani A."/>
            <person name="Gruter S."/>
            <person name="Poveda L."/>
            <person name="Shimizu-Inatsugi R."/>
            <person name="Baeten J."/>
            <person name="Francoijs K.J."/>
            <person name="Nataraja K.N."/>
            <person name="Reddy Y.A.N."/>
            <person name="Phadnis S."/>
            <person name="Ravikumar R.L."/>
            <person name="Schlapbach R."/>
            <person name="Sreeman S.M."/>
            <person name="Shimizu K.K."/>
        </authorList>
    </citation>
    <scope>NUCLEOTIDE SEQUENCE</scope>
</reference>
<evidence type="ECO:0000313" key="3">
    <source>
        <dbReference type="EMBL" id="GJN06856.1"/>
    </source>
</evidence>
<dbReference type="Gene3D" id="1.20.1280.50">
    <property type="match status" value="1"/>
</dbReference>
<evidence type="ECO:0000313" key="4">
    <source>
        <dbReference type="Proteomes" id="UP001054889"/>
    </source>
</evidence>
<dbReference type="InterPro" id="IPR001810">
    <property type="entry name" value="F-box_dom"/>
</dbReference>
<proteinExistence type="predicted"/>
<dbReference type="AlphaFoldDB" id="A0AAV5D8W1"/>
<dbReference type="Pfam" id="PF00646">
    <property type="entry name" value="F-box"/>
    <property type="match status" value="1"/>
</dbReference>
<dbReference type="EMBL" id="BQKI01000013">
    <property type="protein sequence ID" value="GJN06856.1"/>
    <property type="molecule type" value="Genomic_DNA"/>
</dbReference>
<dbReference type="PANTHER" id="PTHR34223">
    <property type="entry name" value="OS11G0201299 PROTEIN"/>
    <property type="match status" value="1"/>
</dbReference>
<feature type="region of interest" description="Disordered" evidence="1">
    <location>
        <begin position="1"/>
        <end position="25"/>
    </location>
</feature>
<accession>A0AAV5D8W1</accession>
<keyword evidence="4" id="KW-1185">Reference proteome</keyword>
<dbReference type="InterPro" id="IPR053781">
    <property type="entry name" value="F-box_AtFBL13-like"/>
</dbReference>
<sequence>MPAPKNRKEEIGAAPPVPEVGGDDEGIDVLPDGVLAHIIGFLPAEEAVRTSMLARRWRDLWKTATGLHVVAADGQFLETVEKFL</sequence>
<evidence type="ECO:0000259" key="2">
    <source>
        <dbReference type="Pfam" id="PF00646"/>
    </source>
</evidence>
<dbReference type="Proteomes" id="UP001054889">
    <property type="component" value="Unassembled WGS sequence"/>
</dbReference>
<reference evidence="3" key="2">
    <citation type="submission" date="2021-12" db="EMBL/GenBank/DDBJ databases">
        <title>Resequencing data analysis of finger millet.</title>
        <authorList>
            <person name="Hatakeyama M."/>
            <person name="Aluri S."/>
            <person name="Balachadran M.T."/>
            <person name="Sivarajan S.R."/>
            <person name="Poveda L."/>
            <person name="Shimizu-Inatsugi R."/>
            <person name="Schlapbach R."/>
            <person name="Sreeman S.M."/>
            <person name="Shimizu K.K."/>
        </authorList>
    </citation>
    <scope>NUCLEOTIDE SEQUENCE</scope>
</reference>
<name>A0AAV5D8W1_ELECO</name>
<protein>
    <recommendedName>
        <fullName evidence="2">F-box domain-containing protein</fullName>
    </recommendedName>
</protein>